<proteinExistence type="predicted"/>
<organism evidence="2 4">
    <name type="scientific">Flavobacterium aurantiibacter</name>
    <dbReference type="NCBI Taxonomy" id="2023067"/>
    <lineage>
        <taxon>Bacteria</taxon>
        <taxon>Pseudomonadati</taxon>
        <taxon>Bacteroidota</taxon>
        <taxon>Flavobacteriia</taxon>
        <taxon>Flavobacteriales</taxon>
        <taxon>Flavobacteriaceae</taxon>
        <taxon>Flavobacterium</taxon>
    </lineage>
</organism>
<dbReference type="SUPFAM" id="SSF158682">
    <property type="entry name" value="TerB-like"/>
    <property type="match status" value="1"/>
</dbReference>
<keyword evidence="4" id="KW-1185">Reference proteome</keyword>
<dbReference type="EMBL" id="NOXX01000157">
    <property type="protein sequence ID" value="OYQ46816.1"/>
    <property type="molecule type" value="Genomic_DNA"/>
</dbReference>
<evidence type="ECO:0000259" key="1">
    <source>
        <dbReference type="Pfam" id="PF05099"/>
    </source>
</evidence>
<gene>
    <name evidence="3" type="ORF">CHX27_03960</name>
    <name evidence="2" type="ORF">CHX27_11480</name>
</gene>
<protein>
    <recommendedName>
        <fullName evidence="1">Co-chaperone DjlA N-terminal domain-containing protein</fullName>
    </recommendedName>
</protein>
<dbReference type="EMBL" id="NOXX01000211">
    <property type="protein sequence ID" value="OYQ42759.1"/>
    <property type="molecule type" value="Genomic_DNA"/>
</dbReference>
<dbReference type="InterPro" id="IPR007791">
    <property type="entry name" value="DjlA_N"/>
</dbReference>
<reference evidence="2 4" key="1">
    <citation type="submission" date="2017-07" db="EMBL/GenBank/DDBJ databases">
        <title>Flavobacterium cyanobacteriorum sp. nov., isolated from cyanobacterial aggregates in a eutrophic lake.</title>
        <authorList>
            <person name="Cai H."/>
        </authorList>
    </citation>
    <scope>NUCLEOTIDE SEQUENCE [LARGE SCALE GENOMIC DNA]</scope>
    <source>
        <strain evidence="2 4">TH167</strain>
    </source>
</reference>
<evidence type="ECO:0000313" key="4">
    <source>
        <dbReference type="Proteomes" id="UP000216035"/>
    </source>
</evidence>
<dbReference type="AlphaFoldDB" id="A0A255ZMW5"/>
<feature type="domain" description="Co-chaperone DjlA N-terminal" evidence="1">
    <location>
        <begin position="15"/>
        <end position="122"/>
    </location>
</feature>
<evidence type="ECO:0000313" key="3">
    <source>
        <dbReference type="EMBL" id="OYQ46816.1"/>
    </source>
</evidence>
<dbReference type="InterPro" id="IPR029024">
    <property type="entry name" value="TerB-like"/>
</dbReference>
<dbReference type="Pfam" id="PF05099">
    <property type="entry name" value="TerB"/>
    <property type="match status" value="1"/>
</dbReference>
<sequence>MKNSEFKDFLFKSAVIAMACDGNIAEEEINEIKSIVANEIYFMGYEFEEPLQKNIEAIKSNGKNAVNQFLQEITNNELNEHQELLLIEVLLKIIQADEKIEENELRFLHLAKSKIRIDEQTLIVKFPHHIDYLIDFNNYGQHEEFTNEINF</sequence>
<dbReference type="RefSeq" id="WP_094485470.1">
    <property type="nucleotide sequence ID" value="NZ_NOXX01000157.1"/>
</dbReference>
<dbReference type="OrthoDB" id="1040277at2"/>
<name>A0A255ZMW5_9FLAO</name>
<dbReference type="Proteomes" id="UP000216035">
    <property type="component" value="Unassembled WGS sequence"/>
</dbReference>
<evidence type="ECO:0000313" key="2">
    <source>
        <dbReference type="EMBL" id="OYQ42759.1"/>
    </source>
</evidence>
<dbReference type="Gene3D" id="1.10.3680.10">
    <property type="entry name" value="TerB-like"/>
    <property type="match status" value="1"/>
</dbReference>
<comment type="caution">
    <text evidence="2">The sequence shown here is derived from an EMBL/GenBank/DDBJ whole genome shotgun (WGS) entry which is preliminary data.</text>
</comment>
<accession>A0A255ZMW5</accession>